<organism evidence="1 2">
    <name type="scientific">Mikania micrantha</name>
    <name type="common">bitter vine</name>
    <dbReference type="NCBI Taxonomy" id="192012"/>
    <lineage>
        <taxon>Eukaryota</taxon>
        <taxon>Viridiplantae</taxon>
        <taxon>Streptophyta</taxon>
        <taxon>Embryophyta</taxon>
        <taxon>Tracheophyta</taxon>
        <taxon>Spermatophyta</taxon>
        <taxon>Magnoliopsida</taxon>
        <taxon>eudicotyledons</taxon>
        <taxon>Gunneridae</taxon>
        <taxon>Pentapetalae</taxon>
        <taxon>asterids</taxon>
        <taxon>campanulids</taxon>
        <taxon>Asterales</taxon>
        <taxon>Asteraceae</taxon>
        <taxon>Asteroideae</taxon>
        <taxon>Heliantheae alliance</taxon>
        <taxon>Eupatorieae</taxon>
        <taxon>Mikania</taxon>
    </lineage>
</organism>
<gene>
    <name evidence="1" type="ORF">E3N88_06527</name>
</gene>
<protein>
    <submittedName>
        <fullName evidence="1">Uncharacterized protein</fullName>
    </submittedName>
</protein>
<evidence type="ECO:0000313" key="1">
    <source>
        <dbReference type="EMBL" id="KAD6795631.1"/>
    </source>
</evidence>
<evidence type="ECO:0000313" key="2">
    <source>
        <dbReference type="Proteomes" id="UP000326396"/>
    </source>
</evidence>
<name>A0A5N6PPR0_9ASTR</name>
<proteinExistence type="predicted"/>
<dbReference type="Proteomes" id="UP000326396">
    <property type="component" value="Linkage Group LG11"/>
</dbReference>
<reference evidence="1 2" key="1">
    <citation type="submission" date="2019-05" db="EMBL/GenBank/DDBJ databases">
        <title>Mikania micrantha, genome provides insights into the molecular mechanism of rapid growth.</title>
        <authorList>
            <person name="Liu B."/>
        </authorList>
    </citation>
    <scope>NUCLEOTIDE SEQUENCE [LARGE SCALE GENOMIC DNA]</scope>
    <source>
        <strain evidence="1">NLD-2019</strain>
        <tissue evidence="1">Leaf</tissue>
    </source>
</reference>
<accession>A0A5N6PPR0</accession>
<dbReference type="EMBL" id="SZYD01000003">
    <property type="protein sequence ID" value="KAD6795631.1"/>
    <property type="molecule type" value="Genomic_DNA"/>
</dbReference>
<comment type="caution">
    <text evidence="1">The sequence shown here is derived from an EMBL/GenBank/DDBJ whole genome shotgun (WGS) entry which is preliminary data.</text>
</comment>
<sequence length="80" mass="8856">MAAPTTVNLTIWPPFSPCIPHHRRSMQGDRGVDVGHHWRPTQLGTGALSKGGSSHAVWPFSGVKRSMKREIEEGLMIRVL</sequence>
<dbReference type="AlphaFoldDB" id="A0A5N6PPR0"/>
<keyword evidence="2" id="KW-1185">Reference proteome</keyword>